<protein>
    <recommendedName>
        <fullName evidence="1">Alpha-(1,6)-fucosyltransferase N- and catalytic domain-containing protein</fullName>
    </recommendedName>
</protein>
<evidence type="ECO:0000313" key="2">
    <source>
        <dbReference type="EMBL" id="PIO64127.1"/>
    </source>
</evidence>
<dbReference type="AlphaFoldDB" id="A0A2G9U1K6"/>
<accession>A0A2G9U1K6</accession>
<organism evidence="2 3">
    <name type="scientific">Teladorsagia circumcincta</name>
    <name type="common">Brown stomach worm</name>
    <name type="synonym">Ostertagia circumcincta</name>
    <dbReference type="NCBI Taxonomy" id="45464"/>
    <lineage>
        <taxon>Eukaryota</taxon>
        <taxon>Metazoa</taxon>
        <taxon>Ecdysozoa</taxon>
        <taxon>Nematoda</taxon>
        <taxon>Chromadorea</taxon>
        <taxon>Rhabditida</taxon>
        <taxon>Rhabditina</taxon>
        <taxon>Rhabditomorpha</taxon>
        <taxon>Strongyloidea</taxon>
        <taxon>Trichostrongylidae</taxon>
        <taxon>Teladorsagia</taxon>
    </lineage>
</organism>
<gene>
    <name evidence="2" type="ORF">TELCIR_14256</name>
</gene>
<dbReference type="OrthoDB" id="2014825at2759"/>
<proteinExistence type="predicted"/>
<evidence type="ECO:0000259" key="1">
    <source>
        <dbReference type="Pfam" id="PF19745"/>
    </source>
</evidence>
<dbReference type="InterPro" id="IPR045573">
    <property type="entry name" value="Fut8_N_cat"/>
</dbReference>
<keyword evidence="3" id="KW-1185">Reference proteome</keyword>
<dbReference type="Pfam" id="PF19745">
    <property type="entry name" value="FUT8_N_cat"/>
    <property type="match status" value="1"/>
</dbReference>
<dbReference type="Proteomes" id="UP000230423">
    <property type="component" value="Unassembled WGS sequence"/>
</dbReference>
<dbReference type="EMBL" id="KZ350200">
    <property type="protein sequence ID" value="PIO64127.1"/>
    <property type="molecule type" value="Genomic_DNA"/>
</dbReference>
<reference evidence="2 3" key="1">
    <citation type="submission" date="2015-09" db="EMBL/GenBank/DDBJ databases">
        <title>Draft genome of the parasitic nematode Teladorsagia circumcincta isolate WARC Sus (inbred).</title>
        <authorList>
            <person name="Mitreva M."/>
        </authorList>
    </citation>
    <scope>NUCLEOTIDE SEQUENCE [LARGE SCALE GENOMIC DNA]</scope>
    <source>
        <strain evidence="2 3">S</strain>
    </source>
</reference>
<feature type="domain" description="Alpha-(1,6)-fucosyltransferase N- and catalytic" evidence="1">
    <location>
        <begin position="10"/>
        <end position="63"/>
    </location>
</feature>
<name>A0A2G9U1K6_TELCI</name>
<sequence length="102" mass="11593">MQSKLFQADKNTKLESDPRQFIRLDILDSSSYRPEFLPLAIPKTLSDELVMLHSNPSAFFISQDHSSSTRVIIGNASAKINAFDCFAWEPAVFLVDYRERPA</sequence>
<evidence type="ECO:0000313" key="3">
    <source>
        <dbReference type="Proteomes" id="UP000230423"/>
    </source>
</evidence>